<evidence type="ECO:0000313" key="15">
    <source>
        <dbReference type="EMBL" id="PEQ24088.1"/>
    </source>
</evidence>
<comment type="similarity">
    <text evidence="3">Belongs to the class II aldolase/RraA-like family.</text>
</comment>
<organism evidence="14 16">
    <name type="scientific">[Clostridium] leptum DSM 753</name>
    <dbReference type="NCBI Taxonomy" id="428125"/>
    <lineage>
        <taxon>Bacteria</taxon>
        <taxon>Bacillati</taxon>
        <taxon>Bacillota</taxon>
        <taxon>Clostridia</taxon>
        <taxon>Eubacteriales</taxon>
        <taxon>Oscillospiraceae</taxon>
        <taxon>Oscillospiraceae incertae sedis</taxon>
    </lineage>
</organism>
<dbReference type="Gene3D" id="3.50.30.40">
    <property type="entry name" value="Ribonuclease E inhibitor RraA/RraA-like"/>
    <property type="match status" value="1"/>
</dbReference>
<name>A7VXM9_9FIRM</name>
<comment type="cofactor">
    <cofactor evidence="2">
        <name>a divalent metal cation</name>
        <dbReference type="ChEBI" id="CHEBI:60240"/>
    </cofactor>
</comment>
<keyword evidence="13" id="KW-0479">Metal-binding</keyword>
<comment type="catalytic activity">
    <reaction evidence="12">
        <text>oxaloacetate + H(+) = pyruvate + CO2</text>
        <dbReference type="Rhea" id="RHEA:15641"/>
        <dbReference type="ChEBI" id="CHEBI:15361"/>
        <dbReference type="ChEBI" id="CHEBI:15378"/>
        <dbReference type="ChEBI" id="CHEBI:16452"/>
        <dbReference type="ChEBI" id="CHEBI:16526"/>
        <dbReference type="EC" id="4.1.1.112"/>
    </reaction>
</comment>
<evidence type="ECO:0000256" key="5">
    <source>
        <dbReference type="ARBA" id="ARBA00012213"/>
    </source>
</evidence>
<evidence type="ECO:0000313" key="16">
    <source>
        <dbReference type="Proteomes" id="UP000003490"/>
    </source>
</evidence>
<dbReference type="PANTHER" id="PTHR33254">
    <property type="entry name" value="4-HYDROXY-4-METHYL-2-OXOGLUTARATE ALDOLASE 3-RELATED"/>
    <property type="match status" value="1"/>
</dbReference>
<keyword evidence="13" id="KW-0460">Magnesium</keyword>
<protein>
    <recommendedName>
        <fullName evidence="7">Putative 4-hydroxy-4-methyl-2-oxoglutarate aldolase</fullName>
        <ecNumber evidence="6">4.1.1.112</ecNumber>
        <ecNumber evidence="5">4.1.3.17</ecNumber>
    </recommendedName>
    <alternativeName>
        <fullName evidence="11">Oxaloacetate decarboxylase</fullName>
    </alternativeName>
    <alternativeName>
        <fullName evidence="9">Regulator of ribonuclease activity homolog</fullName>
    </alternativeName>
    <alternativeName>
        <fullName evidence="10">RraA-like protein</fullName>
    </alternativeName>
</protein>
<evidence type="ECO:0000256" key="10">
    <source>
        <dbReference type="ARBA" id="ARBA00030169"/>
    </source>
</evidence>
<comment type="caution">
    <text evidence="14">The sequence shown here is derived from an EMBL/GenBank/DDBJ whole genome shotgun (WGS) entry which is preliminary data.</text>
</comment>
<evidence type="ECO:0000313" key="14">
    <source>
        <dbReference type="EMBL" id="EDO59307.1"/>
    </source>
</evidence>
<dbReference type="GO" id="GO:0047443">
    <property type="term" value="F:4-hydroxy-4-methyl-2-oxoglutarate aldolase activity"/>
    <property type="evidence" value="ECO:0007669"/>
    <property type="project" value="UniProtKB-EC"/>
</dbReference>
<evidence type="ECO:0000256" key="3">
    <source>
        <dbReference type="ARBA" id="ARBA00008621"/>
    </source>
</evidence>
<dbReference type="EC" id="4.1.1.112" evidence="6"/>
<dbReference type="EMBL" id="ABCB02000021">
    <property type="protein sequence ID" value="EDO59307.1"/>
    <property type="molecule type" value="Genomic_DNA"/>
</dbReference>
<dbReference type="OrthoDB" id="9784786at2"/>
<dbReference type="HOGENOM" id="CLU_072626_3_2_9"/>
<feature type="binding site" evidence="13">
    <location>
        <begin position="99"/>
        <end position="102"/>
    </location>
    <ligand>
        <name>substrate</name>
    </ligand>
</feature>
<evidence type="ECO:0000256" key="8">
    <source>
        <dbReference type="ARBA" id="ARBA00025046"/>
    </source>
</evidence>
<evidence type="ECO:0000256" key="6">
    <source>
        <dbReference type="ARBA" id="ARBA00012947"/>
    </source>
</evidence>
<dbReference type="CDD" id="cd16841">
    <property type="entry name" value="RraA_family"/>
    <property type="match status" value="1"/>
</dbReference>
<reference evidence="14 16" key="2">
    <citation type="submission" date="2007-08" db="EMBL/GenBank/DDBJ databases">
        <authorList>
            <person name="Fulton L."/>
            <person name="Clifton S."/>
            <person name="Fulton B."/>
            <person name="Xu J."/>
            <person name="Minx P."/>
            <person name="Pepin K.H."/>
            <person name="Johnson M."/>
            <person name="Thiruvilangam P."/>
            <person name="Bhonagiri V."/>
            <person name="Nash W.E."/>
            <person name="Wang C."/>
            <person name="Mardis E.R."/>
            <person name="Wilson R.K."/>
        </authorList>
    </citation>
    <scope>NUCLEOTIDE SEQUENCE [LARGE SCALE GENOMIC DNA]</scope>
    <source>
        <strain evidence="14 16">DSM 753</strain>
    </source>
</reference>
<evidence type="ECO:0000256" key="9">
    <source>
        <dbReference type="ARBA" id="ARBA00029596"/>
    </source>
</evidence>
<reference evidence="15 17" key="3">
    <citation type="submission" date="2017-07" db="EMBL/GenBank/DDBJ databases">
        <title>Prevalence of linear plasmids in Cutibacterium (Propionibacterium) acnes isolates obtained from prostatic tissue.</title>
        <authorList>
            <person name="Davidsson S."/>
            <person name="Carlsson J."/>
            <person name="Molling P."/>
            <person name="Andren O."/>
            <person name="Andersson S.-O."/>
            <person name="Brzuszkiewicz E."/>
            <person name="Poehlein A."/>
            <person name="Al-Zeer M."/>
            <person name="Brinkmann V."/>
            <person name="Scavenius C."/>
            <person name="Nazipi S."/>
            <person name="Soderquist B."/>
            <person name="Bruggemann H."/>
        </authorList>
    </citation>
    <scope>NUCLEOTIDE SEQUENCE [LARGE SCALE GENOMIC DNA]</scope>
    <source>
        <strain evidence="15 17">DSM 753</strain>
    </source>
</reference>
<dbReference type="EMBL" id="NOXF01000008">
    <property type="protein sequence ID" value="PEQ24088.1"/>
    <property type="molecule type" value="Genomic_DNA"/>
</dbReference>
<evidence type="ECO:0000256" key="13">
    <source>
        <dbReference type="PIRSR" id="PIRSR605493-1"/>
    </source>
</evidence>
<dbReference type="Pfam" id="PF03737">
    <property type="entry name" value="RraA-like"/>
    <property type="match status" value="1"/>
</dbReference>
<accession>A7VXM9</accession>
<comment type="subunit">
    <text evidence="4">Homotrimer.</text>
</comment>
<dbReference type="Proteomes" id="UP000003490">
    <property type="component" value="Unassembled WGS sequence"/>
</dbReference>
<dbReference type="Proteomes" id="UP000220611">
    <property type="component" value="Unassembled WGS sequence"/>
</dbReference>
<comment type="catalytic activity">
    <reaction evidence="1">
        <text>4-hydroxy-4-methyl-2-oxoglutarate = 2 pyruvate</text>
        <dbReference type="Rhea" id="RHEA:22748"/>
        <dbReference type="ChEBI" id="CHEBI:15361"/>
        <dbReference type="ChEBI" id="CHEBI:58276"/>
        <dbReference type="EC" id="4.1.3.17"/>
    </reaction>
</comment>
<dbReference type="EC" id="4.1.3.17" evidence="5"/>
<keyword evidence="17" id="KW-1185">Reference proteome</keyword>
<gene>
    <name evidence="15" type="ORF">CH238_10680</name>
    <name evidence="14" type="ORF">CLOLEP_03354</name>
</gene>
<feature type="binding site" evidence="13">
    <location>
        <position position="122"/>
    </location>
    <ligand>
        <name>Mg(2+)</name>
        <dbReference type="ChEBI" id="CHEBI:18420"/>
    </ligand>
</feature>
<dbReference type="GO" id="GO:0046872">
    <property type="term" value="F:metal ion binding"/>
    <property type="evidence" value="ECO:0007669"/>
    <property type="project" value="UniProtKB-KW"/>
</dbReference>
<dbReference type="PANTHER" id="PTHR33254:SF4">
    <property type="entry name" value="4-HYDROXY-4-METHYL-2-OXOGLUTARATE ALDOLASE 3-RELATED"/>
    <property type="match status" value="1"/>
</dbReference>
<dbReference type="InterPro" id="IPR005493">
    <property type="entry name" value="RraA/RraA-like"/>
</dbReference>
<feature type="binding site" evidence="13">
    <location>
        <position position="121"/>
    </location>
    <ligand>
        <name>substrate</name>
    </ligand>
</feature>
<evidence type="ECO:0000256" key="2">
    <source>
        <dbReference type="ARBA" id="ARBA00001968"/>
    </source>
</evidence>
<dbReference type="eggNOG" id="COG0684">
    <property type="taxonomic scope" value="Bacteria"/>
</dbReference>
<evidence type="ECO:0000256" key="1">
    <source>
        <dbReference type="ARBA" id="ARBA00001342"/>
    </source>
</evidence>
<reference evidence="14 16" key="1">
    <citation type="submission" date="2007-08" db="EMBL/GenBank/DDBJ databases">
        <title>Draft genome sequence of Clostridium leptum (DSM 753).</title>
        <authorList>
            <person name="Sudarsanam P."/>
            <person name="Ley R."/>
            <person name="Guruge J."/>
            <person name="Turnbaugh P.J."/>
            <person name="Mahowald M."/>
            <person name="Liep D."/>
            <person name="Gordon J."/>
        </authorList>
    </citation>
    <scope>NUCLEOTIDE SEQUENCE [LARGE SCALE GENOMIC DNA]</scope>
    <source>
        <strain evidence="14 16">DSM 753</strain>
    </source>
</reference>
<evidence type="ECO:0000256" key="4">
    <source>
        <dbReference type="ARBA" id="ARBA00011233"/>
    </source>
</evidence>
<evidence type="ECO:0000256" key="11">
    <source>
        <dbReference type="ARBA" id="ARBA00032305"/>
    </source>
</evidence>
<proteinExistence type="inferred from homology"/>
<dbReference type="AlphaFoldDB" id="A7VXM9"/>
<comment type="cofactor">
    <cofactor evidence="13">
        <name>Mg(2+)</name>
        <dbReference type="ChEBI" id="CHEBI:18420"/>
    </cofactor>
</comment>
<sequence length="228" mass="25213">MSNGKDRVEIMNHQERLAMFQRLETGAVTDAMVQLGVGSWMEGVYPTSPKMKVFGRAVTAQFSIVVPPQEPIDQFQLVSMCRPGDVLVWNVPHRGNICGENIMHFLGNRQVNGLIIDGYTRDKATIEEMGIPQFTKGISIAPVPRNCRATAKDVNVPVSCGGAVVNPGDYLFGDIDGVMVIPEASVDDVLLQAELNMEYEQRMEQALNQNADYEGLQKVFATKVLLKR</sequence>
<evidence type="ECO:0000256" key="7">
    <source>
        <dbReference type="ARBA" id="ARBA00016549"/>
    </source>
</evidence>
<comment type="function">
    <text evidence="8">Catalyzes the aldol cleavage of 4-hydroxy-4-methyl-2-oxoglutarate (HMG) into 2 molecules of pyruvate. Also contains a secondary oxaloacetate (OAA) decarboxylase activity due to the common pyruvate enolate transition state formed following C-C bond cleavage in the retro-aldol and decarboxylation reactions.</text>
</comment>
<evidence type="ECO:0000256" key="12">
    <source>
        <dbReference type="ARBA" id="ARBA00047973"/>
    </source>
</evidence>
<evidence type="ECO:0000313" key="17">
    <source>
        <dbReference type="Proteomes" id="UP000220611"/>
    </source>
</evidence>
<dbReference type="GO" id="GO:0008948">
    <property type="term" value="F:oxaloacetate decarboxylase activity"/>
    <property type="evidence" value="ECO:0007669"/>
    <property type="project" value="UniProtKB-EC"/>
</dbReference>
<dbReference type="SUPFAM" id="SSF89562">
    <property type="entry name" value="RraA-like"/>
    <property type="match status" value="1"/>
</dbReference>
<dbReference type="InterPro" id="IPR036704">
    <property type="entry name" value="RraA/RraA-like_sf"/>
</dbReference>